<name>A0A0H3MY35_CLODC</name>
<keyword evidence="8 13" id="KW-0862">Zinc</keyword>
<feature type="binding site" evidence="13">
    <location>
        <position position="234"/>
    </location>
    <ligand>
        <name>Zn(2+)</name>
        <dbReference type="ChEBI" id="CHEBI:29105"/>
    </ligand>
</feature>
<evidence type="ECO:0000256" key="13">
    <source>
        <dbReference type="HAMAP-Rule" id="MF_00041"/>
    </source>
</evidence>
<dbReference type="EC" id="6.1.1.16" evidence="13"/>
<evidence type="ECO:0000256" key="6">
    <source>
        <dbReference type="ARBA" id="ARBA00022723"/>
    </source>
</evidence>
<dbReference type="SUPFAM" id="SSF52374">
    <property type="entry name" value="Nucleotidylyl transferase"/>
    <property type="match status" value="1"/>
</dbReference>
<feature type="short sequence motif" description="'HIGH' region" evidence="13">
    <location>
        <begin position="31"/>
        <end position="41"/>
    </location>
</feature>
<dbReference type="PANTHER" id="PTHR10890:SF3">
    <property type="entry name" value="CYSTEINE--TRNA LIGASE, CYTOPLASMIC"/>
    <property type="match status" value="1"/>
</dbReference>
<keyword evidence="5 13" id="KW-0436">Ligase</keyword>
<dbReference type="HOGENOM" id="CLU_013528_0_1_9"/>
<dbReference type="GO" id="GO:0004817">
    <property type="term" value="F:cysteine-tRNA ligase activity"/>
    <property type="evidence" value="ECO:0007669"/>
    <property type="project" value="UniProtKB-UniRule"/>
</dbReference>
<dbReference type="PRINTS" id="PR00983">
    <property type="entry name" value="TRNASYNTHCYS"/>
</dbReference>
<comment type="similarity">
    <text evidence="2 13">Belongs to the class-I aminoacyl-tRNA synthetase family.</text>
</comment>
<keyword evidence="11 13" id="KW-0030">Aminoacyl-tRNA synthetase</keyword>
<dbReference type="InterPro" id="IPR009080">
    <property type="entry name" value="tRNAsynth_Ia_anticodon-bd"/>
</dbReference>
<dbReference type="KEGG" id="cdc:CD196_0053"/>
<dbReference type="GO" id="GO:0008270">
    <property type="term" value="F:zinc ion binding"/>
    <property type="evidence" value="ECO:0007669"/>
    <property type="project" value="UniProtKB-UniRule"/>
</dbReference>
<feature type="short sequence motif" description="'KMSKS' region" evidence="13">
    <location>
        <begin position="266"/>
        <end position="270"/>
    </location>
</feature>
<feature type="binding site" evidence="13">
    <location>
        <position position="209"/>
    </location>
    <ligand>
        <name>Zn(2+)</name>
        <dbReference type="ChEBI" id="CHEBI:29105"/>
    </ligand>
</feature>
<evidence type="ECO:0000259" key="14">
    <source>
        <dbReference type="SMART" id="SM00840"/>
    </source>
</evidence>
<evidence type="ECO:0000256" key="12">
    <source>
        <dbReference type="ARBA" id="ARBA00047398"/>
    </source>
</evidence>
<dbReference type="GO" id="GO:0005829">
    <property type="term" value="C:cytosol"/>
    <property type="evidence" value="ECO:0007669"/>
    <property type="project" value="TreeGrafter"/>
</dbReference>
<evidence type="ECO:0000256" key="11">
    <source>
        <dbReference type="ARBA" id="ARBA00023146"/>
    </source>
</evidence>
<comment type="cofactor">
    <cofactor evidence="13">
        <name>Zn(2+)</name>
        <dbReference type="ChEBI" id="CHEBI:29105"/>
    </cofactor>
    <text evidence="13">Binds 1 zinc ion per subunit.</text>
</comment>
<dbReference type="SMART" id="SM00840">
    <property type="entry name" value="DALR_2"/>
    <property type="match status" value="1"/>
</dbReference>
<dbReference type="EMBL" id="FN538970">
    <property type="protein sequence ID" value="CBA60138.1"/>
    <property type="molecule type" value="Genomic_DNA"/>
</dbReference>
<dbReference type="SUPFAM" id="SSF47323">
    <property type="entry name" value="Anticodon-binding domain of a subclass of class I aminoacyl-tRNA synthetases"/>
    <property type="match status" value="1"/>
</dbReference>
<evidence type="ECO:0000313" key="15">
    <source>
        <dbReference type="EMBL" id="CBA60138.1"/>
    </source>
</evidence>
<proteinExistence type="inferred from homology"/>
<dbReference type="InterPro" id="IPR015803">
    <property type="entry name" value="Cys-tRNA-ligase"/>
</dbReference>
<comment type="catalytic activity">
    <reaction evidence="12 13">
        <text>tRNA(Cys) + L-cysteine + ATP = L-cysteinyl-tRNA(Cys) + AMP + diphosphate</text>
        <dbReference type="Rhea" id="RHEA:17773"/>
        <dbReference type="Rhea" id="RHEA-COMP:9661"/>
        <dbReference type="Rhea" id="RHEA-COMP:9679"/>
        <dbReference type="ChEBI" id="CHEBI:30616"/>
        <dbReference type="ChEBI" id="CHEBI:33019"/>
        <dbReference type="ChEBI" id="CHEBI:35235"/>
        <dbReference type="ChEBI" id="CHEBI:78442"/>
        <dbReference type="ChEBI" id="CHEBI:78517"/>
        <dbReference type="ChEBI" id="CHEBI:456215"/>
        <dbReference type="EC" id="6.1.1.16"/>
    </reaction>
</comment>
<organism evidence="15 16">
    <name type="scientific">Clostridioides difficile (strain CD196)</name>
    <name type="common">Peptoclostridium difficile</name>
    <dbReference type="NCBI Taxonomy" id="645462"/>
    <lineage>
        <taxon>Bacteria</taxon>
        <taxon>Bacillati</taxon>
        <taxon>Bacillota</taxon>
        <taxon>Clostridia</taxon>
        <taxon>Peptostreptococcales</taxon>
        <taxon>Peptostreptococcaceae</taxon>
        <taxon>Clostridioides</taxon>
    </lineage>
</organism>
<keyword evidence="7 13" id="KW-0547">Nucleotide-binding</keyword>
<feature type="binding site" evidence="13">
    <location>
        <position position="269"/>
    </location>
    <ligand>
        <name>ATP</name>
        <dbReference type="ChEBI" id="CHEBI:30616"/>
    </ligand>
</feature>
<dbReference type="Proteomes" id="UP000002068">
    <property type="component" value="Chromosome"/>
</dbReference>
<evidence type="ECO:0000256" key="9">
    <source>
        <dbReference type="ARBA" id="ARBA00022840"/>
    </source>
</evidence>
<dbReference type="Pfam" id="PF09190">
    <property type="entry name" value="DALR_2"/>
    <property type="match status" value="1"/>
</dbReference>
<dbReference type="NCBIfam" id="TIGR00435">
    <property type="entry name" value="cysS"/>
    <property type="match status" value="1"/>
</dbReference>
<evidence type="ECO:0000256" key="5">
    <source>
        <dbReference type="ARBA" id="ARBA00022598"/>
    </source>
</evidence>
<comment type="subcellular location">
    <subcellularLocation>
        <location evidence="1 13">Cytoplasm</location>
    </subcellularLocation>
</comment>
<evidence type="ECO:0000256" key="10">
    <source>
        <dbReference type="ARBA" id="ARBA00022917"/>
    </source>
</evidence>
<keyword evidence="10 13" id="KW-0648">Protein biosynthesis</keyword>
<dbReference type="InterPro" id="IPR056411">
    <property type="entry name" value="CysS_C"/>
</dbReference>
<keyword evidence="6 13" id="KW-0479">Metal-binding</keyword>
<dbReference type="InterPro" id="IPR015273">
    <property type="entry name" value="Cys-tRNA-synt_Ia_DALR"/>
</dbReference>
<sequence length="467" mass="54117">MSVKVYNTLTRTKEEFVPLEEGKVKMYVCGPTVYNYIHIGNARPFIIFDTLRRYLEYRGYDVTYVQNFTDVDDKIINRSHEEGISPEEVAAKYIKEYFVDCDGLGIKRATVHPQVTDNIQQIIEFIKELEDKGYAYAVNGDVYFDTNKFEGYGKLSGQKQEDLEAGARIEVNDQKRHPMDFVLWKAKKEGEPGWDSPWGEGRPGWHIECSVMSKRYLGETIDIHAGGQDLTFPHHENEIAQSEARSGKIFSKYWMHNGYININDEKMSKSKGNFFTVRDISKLYDLEIVRFFMLSAHYRNPVNFSDEMLNQAKAGLERLYNTKEKLEFTLSNLVESPLTEKEVELVKELDDFRQKFIDAMDDDVNTADAVSVIFELAKLINSNVDENSSLEFAKKCLDEFNELTGVLNIVNKKKDTVLDKDIEELIQKRTDAKKNKEFQLADDIRQQLLDMGIVLEDTRQGVKWKRI</sequence>
<dbReference type="InterPro" id="IPR032678">
    <property type="entry name" value="tRNA-synt_1_cat_dom"/>
</dbReference>
<evidence type="ECO:0000256" key="2">
    <source>
        <dbReference type="ARBA" id="ARBA00005594"/>
    </source>
</evidence>
<reference evidence="15 16" key="1">
    <citation type="journal article" date="2009" name="Genome Biol.">
        <title>Comparative genome and phenotypic analysis of Clostridium difficile 027 strains provides insight into the evolution of a hypervirulent bacterium.</title>
        <authorList>
            <person name="Stabler R.A."/>
            <person name="He M."/>
            <person name="Dawson L."/>
            <person name="Martin M."/>
            <person name="Valiente E."/>
            <person name="Corton C."/>
            <person name="Lawley T.D."/>
            <person name="Sebaihia M."/>
            <person name="Quail M.A."/>
            <person name="Rose G."/>
            <person name="Gerding D.N."/>
            <person name="Gibert M."/>
            <person name="Popoff M.R."/>
            <person name="Parkhill J."/>
            <person name="Dougan G."/>
            <person name="Wren B.W."/>
        </authorList>
    </citation>
    <scope>NUCLEOTIDE SEQUENCE [LARGE SCALE GENOMIC DNA]</scope>
    <source>
        <strain evidence="15 16">CD196</strain>
    </source>
</reference>
<evidence type="ECO:0000256" key="8">
    <source>
        <dbReference type="ARBA" id="ARBA00022833"/>
    </source>
</evidence>
<gene>
    <name evidence="13 15" type="primary">cysS</name>
    <name evidence="15" type="ordered locus">CD196_0053</name>
</gene>
<evidence type="ECO:0000256" key="7">
    <source>
        <dbReference type="ARBA" id="ARBA00022741"/>
    </source>
</evidence>
<comment type="subunit">
    <text evidence="3 13">Monomer.</text>
</comment>
<dbReference type="InterPro" id="IPR024909">
    <property type="entry name" value="Cys-tRNA/MSH_ligase"/>
</dbReference>
<dbReference type="GO" id="GO:0005524">
    <property type="term" value="F:ATP binding"/>
    <property type="evidence" value="ECO:0007669"/>
    <property type="project" value="UniProtKB-UniRule"/>
</dbReference>
<evidence type="ECO:0000313" key="16">
    <source>
        <dbReference type="Proteomes" id="UP000002068"/>
    </source>
</evidence>
<feature type="domain" description="Cysteinyl-tRNA synthetase class Ia DALR" evidence="14">
    <location>
        <begin position="355"/>
        <end position="418"/>
    </location>
</feature>
<keyword evidence="9 13" id="KW-0067">ATP-binding</keyword>
<keyword evidence="4 13" id="KW-0963">Cytoplasm</keyword>
<dbReference type="Gene3D" id="1.20.120.1910">
    <property type="entry name" value="Cysteine-tRNA ligase, C-terminal anti-codon recognition domain"/>
    <property type="match status" value="1"/>
</dbReference>
<dbReference type="HAMAP" id="MF_00041">
    <property type="entry name" value="Cys_tRNA_synth"/>
    <property type="match status" value="1"/>
</dbReference>
<dbReference type="AlphaFoldDB" id="A0A0H3MY35"/>
<dbReference type="Gene3D" id="3.40.50.620">
    <property type="entry name" value="HUPs"/>
    <property type="match status" value="1"/>
</dbReference>
<evidence type="ECO:0000256" key="1">
    <source>
        <dbReference type="ARBA" id="ARBA00004496"/>
    </source>
</evidence>
<dbReference type="PANTHER" id="PTHR10890">
    <property type="entry name" value="CYSTEINYL-TRNA SYNTHETASE"/>
    <property type="match status" value="1"/>
</dbReference>
<evidence type="ECO:0000256" key="4">
    <source>
        <dbReference type="ARBA" id="ARBA00022490"/>
    </source>
</evidence>
<dbReference type="Pfam" id="PF01406">
    <property type="entry name" value="tRNA-synt_1e"/>
    <property type="match status" value="1"/>
</dbReference>
<dbReference type="GO" id="GO:0006423">
    <property type="term" value="P:cysteinyl-tRNA aminoacylation"/>
    <property type="evidence" value="ECO:0007669"/>
    <property type="project" value="UniProtKB-UniRule"/>
</dbReference>
<dbReference type="FunFam" id="3.40.50.620:FF:000009">
    <property type="entry name" value="Cysteine--tRNA ligase"/>
    <property type="match status" value="1"/>
</dbReference>
<feature type="binding site" evidence="13">
    <location>
        <position position="29"/>
    </location>
    <ligand>
        <name>Zn(2+)</name>
        <dbReference type="ChEBI" id="CHEBI:29105"/>
    </ligand>
</feature>
<evidence type="ECO:0000256" key="3">
    <source>
        <dbReference type="ARBA" id="ARBA00011245"/>
    </source>
</evidence>
<feature type="binding site" evidence="13">
    <location>
        <position position="238"/>
    </location>
    <ligand>
        <name>Zn(2+)</name>
        <dbReference type="ChEBI" id="CHEBI:29105"/>
    </ligand>
</feature>
<dbReference type="CDD" id="cd00672">
    <property type="entry name" value="CysRS_core"/>
    <property type="match status" value="1"/>
</dbReference>
<protein>
    <recommendedName>
        <fullName evidence="13">Cysteine--tRNA ligase</fullName>
        <ecNumber evidence="13">6.1.1.16</ecNumber>
    </recommendedName>
    <alternativeName>
        <fullName evidence="13">Cysteinyl-tRNA synthetase</fullName>
        <shortName evidence="13">CysRS</shortName>
    </alternativeName>
</protein>
<dbReference type="Pfam" id="PF23493">
    <property type="entry name" value="CysS_C"/>
    <property type="match status" value="1"/>
</dbReference>
<accession>A0A0H3MY35</accession>
<dbReference type="InterPro" id="IPR014729">
    <property type="entry name" value="Rossmann-like_a/b/a_fold"/>
</dbReference>